<feature type="non-terminal residue" evidence="1">
    <location>
        <position position="1"/>
    </location>
</feature>
<evidence type="ECO:0000313" key="1">
    <source>
        <dbReference type="EMBL" id="ETE61575.1"/>
    </source>
</evidence>
<dbReference type="AlphaFoldDB" id="V8NHN2"/>
<dbReference type="Proteomes" id="UP000018936">
    <property type="component" value="Unassembled WGS sequence"/>
</dbReference>
<comment type="caution">
    <text evidence="1">The sequence shown here is derived from an EMBL/GenBank/DDBJ whole genome shotgun (WGS) entry which is preliminary data.</text>
</comment>
<reference evidence="1 2" key="1">
    <citation type="journal article" date="2013" name="Proc. Natl. Acad. Sci. U.S.A.">
        <title>The king cobra genome reveals dynamic gene evolution and adaptation in the snake venom system.</title>
        <authorList>
            <person name="Vonk F.J."/>
            <person name="Casewell N.R."/>
            <person name="Henkel C.V."/>
            <person name="Heimberg A.M."/>
            <person name="Jansen H.J."/>
            <person name="McCleary R.J."/>
            <person name="Kerkkamp H.M."/>
            <person name="Vos R.A."/>
            <person name="Guerreiro I."/>
            <person name="Calvete J.J."/>
            <person name="Wuster W."/>
            <person name="Woods A.E."/>
            <person name="Logan J.M."/>
            <person name="Harrison R.A."/>
            <person name="Castoe T.A."/>
            <person name="de Koning A.P."/>
            <person name="Pollock D.D."/>
            <person name="Yandell M."/>
            <person name="Calderon D."/>
            <person name="Renjifo C."/>
            <person name="Currier R.B."/>
            <person name="Salgado D."/>
            <person name="Pla D."/>
            <person name="Sanz L."/>
            <person name="Hyder A.S."/>
            <person name="Ribeiro J.M."/>
            <person name="Arntzen J.W."/>
            <person name="van den Thillart G.E."/>
            <person name="Boetzer M."/>
            <person name="Pirovano W."/>
            <person name="Dirks R.P."/>
            <person name="Spaink H.P."/>
            <person name="Duboule D."/>
            <person name="McGlinn E."/>
            <person name="Kini R.M."/>
            <person name="Richardson M.K."/>
        </authorList>
    </citation>
    <scope>NUCLEOTIDE SEQUENCE</scope>
    <source>
        <tissue evidence="1">Blood</tissue>
    </source>
</reference>
<name>V8NHN2_OPHHA</name>
<dbReference type="EMBL" id="AZIM01003801">
    <property type="protein sequence ID" value="ETE61575.1"/>
    <property type="molecule type" value="Genomic_DNA"/>
</dbReference>
<keyword evidence="2" id="KW-1185">Reference proteome</keyword>
<protein>
    <submittedName>
        <fullName evidence="1">Uncharacterized protein</fullName>
    </submittedName>
</protein>
<feature type="non-terminal residue" evidence="1">
    <location>
        <position position="82"/>
    </location>
</feature>
<gene>
    <name evidence="1" type="ORF">L345_12673</name>
</gene>
<sequence length="82" mass="9066">TKRLGSGTQQEIVHLSNLERLDAKLLQANLTASMDQFPQKCNVISSQTAVGTRVTAGKTVDRHIHSRHFRGRGIQRANSDRG</sequence>
<organism evidence="1 2">
    <name type="scientific">Ophiophagus hannah</name>
    <name type="common">King cobra</name>
    <name type="synonym">Naja hannah</name>
    <dbReference type="NCBI Taxonomy" id="8665"/>
    <lineage>
        <taxon>Eukaryota</taxon>
        <taxon>Metazoa</taxon>
        <taxon>Chordata</taxon>
        <taxon>Craniata</taxon>
        <taxon>Vertebrata</taxon>
        <taxon>Euteleostomi</taxon>
        <taxon>Lepidosauria</taxon>
        <taxon>Squamata</taxon>
        <taxon>Bifurcata</taxon>
        <taxon>Unidentata</taxon>
        <taxon>Episquamata</taxon>
        <taxon>Toxicofera</taxon>
        <taxon>Serpentes</taxon>
        <taxon>Colubroidea</taxon>
        <taxon>Elapidae</taxon>
        <taxon>Elapinae</taxon>
        <taxon>Ophiophagus</taxon>
    </lineage>
</organism>
<evidence type="ECO:0000313" key="2">
    <source>
        <dbReference type="Proteomes" id="UP000018936"/>
    </source>
</evidence>
<proteinExistence type="predicted"/>
<accession>V8NHN2</accession>